<evidence type="ECO:0000313" key="1">
    <source>
        <dbReference type="EMBL" id="EMG10681.1"/>
    </source>
</evidence>
<organism evidence="1 2">
    <name type="scientific">Leptospira interrogans serovar Grippotyphosa str. LT2186</name>
    <dbReference type="NCBI Taxonomy" id="1001599"/>
    <lineage>
        <taxon>Bacteria</taxon>
        <taxon>Pseudomonadati</taxon>
        <taxon>Spirochaetota</taxon>
        <taxon>Spirochaetia</taxon>
        <taxon>Leptospirales</taxon>
        <taxon>Leptospiraceae</taxon>
        <taxon>Leptospira</taxon>
    </lineage>
</organism>
<dbReference type="BioCyc" id="LINT1001599:G11K9-4549-MONOMER"/>
<reference evidence="1 2" key="1">
    <citation type="submission" date="2013-02" db="EMBL/GenBank/DDBJ databases">
        <authorList>
            <person name="Harkins D.M."/>
            <person name="Durkin A.S."/>
            <person name="Brinkac L.M."/>
            <person name="Haft D.H."/>
            <person name="Selengut J.D."/>
            <person name="Sanka R."/>
            <person name="DePew J."/>
            <person name="Purushe J."/>
            <person name="Tulsiani S.M."/>
            <person name="Graham G.C."/>
            <person name="Burns M.-A."/>
            <person name="Dohnt M.F."/>
            <person name="Smythe L.D."/>
            <person name="McKay D.B."/>
            <person name="Craig S.B."/>
            <person name="Vinetz J.M."/>
            <person name="Sutton G.G."/>
            <person name="Nierman W.C."/>
            <person name="Fouts D.E."/>
        </authorList>
    </citation>
    <scope>NUCLEOTIDE SEQUENCE [LARGE SCALE GENOMIC DNA]</scope>
    <source>
        <strain evidence="1 2">LT2186</strain>
    </source>
</reference>
<name>M3I5K6_LEPIR</name>
<dbReference type="EMBL" id="AFME02000225">
    <property type="protein sequence ID" value="EMG10681.1"/>
    <property type="molecule type" value="Genomic_DNA"/>
</dbReference>
<dbReference type="Proteomes" id="UP000011776">
    <property type="component" value="Unassembled WGS sequence"/>
</dbReference>
<proteinExistence type="predicted"/>
<dbReference type="AlphaFoldDB" id="M3I5K6"/>
<gene>
    <name evidence="1" type="ORF">LEP1GSC151_5406</name>
</gene>
<evidence type="ECO:0000313" key="2">
    <source>
        <dbReference type="Proteomes" id="UP000011776"/>
    </source>
</evidence>
<sequence length="64" mass="7576">MASQIFFYQMLNDTKAFINLSIFYKYARTLNPDFKRFKKPKQKIGIRASSTLTLLHMDTTILRV</sequence>
<accession>M3I5K6</accession>
<protein>
    <submittedName>
        <fullName evidence="1">Uncharacterized protein</fullName>
    </submittedName>
</protein>
<comment type="caution">
    <text evidence="1">The sequence shown here is derived from an EMBL/GenBank/DDBJ whole genome shotgun (WGS) entry which is preliminary data.</text>
</comment>